<keyword evidence="1" id="KW-0472">Membrane</keyword>
<reference evidence="2 3" key="1">
    <citation type="submission" date="2018-06" db="EMBL/GenBank/DDBJ databases">
        <title>Pedobacter endophyticus sp. nov., an endophytic bacterium isolated from a leaf of Triticum aestivum.</title>
        <authorList>
            <person name="Zhang L."/>
        </authorList>
    </citation>
    <scope>NUCLEOTIDE SEQUENCE [LARGE SCALE GENOMIC DNA]</scope>
    <source>
        <strain evidence="2 3">CM134L-2</strain>
    </source>
</reference>
<accession>A0A443Z1Z3</accession>
<feature type="transmembrane region" description="Helical" evidence="1">
    <location>
        <begin position="7"/>
        <end position="26"/>
    </location>
</feature>
<protein>
    <submittedName>
        <fullName evidence="2">Nitrogen fixation protein FixH</fullName>
    </submittedName>
</protein>
<proteinExistence type="predicted"/>
<dbReference type="InterPro" id="IPR008620">
    <property type="entry name" value="FixH"/>
</dbReference>
<comment type="caution">
    <text evidence="2">The sequence shown here is derived from an EMBL/GenBank/DDBJ whole genome shotgun (WGS) entry which is preliminary data.</text>
</comment>
<keyword evidence="3" id="KW-1185">Reference proteome</keyword>
<organism evidence="2 3">
    <name type="scientific">Pedobacter chitinilyticus</name>
    <dbReference type="NCBI Taxonomy" id="2233776"/>
    <lineage>
        <taxon>Bacteria</taxon>
        <taxon>Pseudomonadati</taxon>
        <taxon>Bacteroidota</taxon>
        <taxon>Sphingobacteriia</taxon>
        <taxon>Sphingobacteriales</taxon>
        <taxon>Sphingobacteriaceae</taxon>
        <taxon>Pedobacter</taxon>
    </lineage>
</organism>
<gene>
    <name evidence="2" type="ORF">DPV69_04230</name>
</gene>
<dbReference type="OrthoDB" id="1493774at2"/>
<keyword evidence="1" id="KW-0812">Transmembrane</keyword>
<evidence type="ECO:0000256" key="1">
    <source>
        <dbReference type="SAM" id="Phobius"/>
    </source>
</evidence>
<dbReference type="RefSeq" id="WP_113646041.1">
    <property type="nucleotide sequence ID" value="NZ_QMHN01000001.1"/>
</dbReference>
<evidence type="ECO:0000313" key="3">
    <source>
        <dbReference type="Proteomes" id="UP000284120"/>
    </source>
</evidence>
<name>A0A443Z1Z3_9SPHI</name>
<dbReference type="EMBL" id="SAYW01000001">
    <property type="protein sequence ID" value="RWU10553.1"/>
    <property type="molecule type" value="Genomic_DNA"/>
</dbReference>
<dbReference type="Proteomes" id="UP000284120">
    <property type="component" value="Unassembled WGS sequence"/>
</dbReference>
<dbReference type="Pfam" id="PF05751">
    <property type="entry name" value="FixH"/>
    <property type="match status" value="1"/>
</dbReference>
<sequence length="142" mass="16184">MNWGTKIVLGMAAFMLFIISMVVYMFKTHGNDALVEDDYYEKGIHYDKEYDAKSNTLNDDAAPVIKISKSQIILQLKDEADYQLTLMRPSEAKKDMSSKGKTIGDAHLIIIDATHMDKGLWSLKLAWRSNGKDYLFVKEITI</sequence>
<dbReference type="AlphaFoldDB" id="A0A443Z1Z3"/>
<evidence type="ECO:0000313" key="2">
    <source>
        <dbReference type="EMBL" id="RWU10553.1"/>
    </source>
</evidence>
<keyword evidence="1" id="KW-1133">Transmembrane helix</keyword>